<organism evidence="2 3">
    <name type="scientific">Ceratopteris richardii</name>
    <name type="common">Triangle waterfern</name>
    <dbReference type="NCBI Taxonomy" id="49495"/>
    <lineage>
        <taxon>Eukaryota</taxon>
        <taxon>Viridiplantae</taxon>
        <taxon>Streptophyta</taxon>
        <taxon>Embryophyta</taxon>
        <taxon>Tracheophyta</taxon>
        <taxon>Polypodiopsida</taxon>
        <taxon>Polypodiidae</taxon>
        <taxon>Polypodiales</taxon>
        <taxon>Pteridineae</taxon>
        <taxon>Pteridaceae</taxon>
        <taxon>Parkerioideae</taxon>
        <taxon>Ceratopteris</taxon>
    </lineage>
</organism>
<comment type="caution">
    <text evidence="2">The sequence shown here is derived from an EMBL/GenBank/DDBJ whole genome shotgun (WGS) entry which is preliminary data.</text>
</comment>
<evidence type="ECO:0000256" key="1">
    <source>
        <dbReference type="SAM" id="MobiDB-lite"/>
    </source>
</evidence>
<keyword evidence="3" id="KW-1185">Reference proteome</keyword>
<dbReference type="EMBL" id="CM035410">
    <property type="protein sequence ID" value="KAH7437358.1"/>
    <property type="molecule type" value="Genomic_DNA"/>
</dbReference>
<feature type="region of interest" description="Disordered" evidence="1">
    <location>
        <begin position="214"/>
        <end position="247"/>
    </location>
</feature>
<proteinExistence type="predicted"/>
<evidence type="ECO:0000313" key="3">
    <source>
        <dbReference type="Proteomes" id="UP000825935"/>
    </source>
</evidence>
<feature type="compositionally biased region" description="Polar residues" evidence="1">
    <location>
        <begin position="349"/>
        <end position="380"/>
    </location>
</feature>
<reference evidence="2" key="1">
    <citation type="submission" date="2021-08" db="EMBL/GenBank/DDBJ databases">
        <title>WGS assembly of Ceratopteris richardii.</title>
        <authorList>
            <person name="Marchant D.B."/>
            <person name="Chen G."/>
            <person name="Jenkins J."/>
            <person name="Shu S."/>
            <person name="Leebens-Mack J."/>
            <person name="Grimwood J."/>
            <person name="Schmutz J."/>
            <person name="Soltis P."/>
            <person name="Soltis D."/>
            <person name="Chen Z.-H."/>
        </authorList>
    </citation>
    <scope>NUCLEOTIDE SEQUENCE</scope>
    <source>
        <strain evidence="2">Whitten #5841</strain>
        <tissue evidence="2">Leaf</tissue>
    </source>
</reference>
<feature type="compositionally biased region" description="Polar residues" evidence="1">
    <location>
        <begin position="83"/>
        <end position="103"/>
    </location>
</feature>
<name>A0A8T2URI1_CERRI</name>
<feature type="compositionally biased region" description="Low complexity" evidence="1">
    <location>
        <begin position="214"/>
        <end position="234"/>
    </location>
</feature>
<feature type="region of interest" description="Disordered" evidence="1">
    <location>
        <begin position="1"/>
        <end position="23"/>
    </location>
</feature>
<gene>
    <name evidence="2" type="ORF">KP509_05G067500</name>
</gene>
<protein>
    <submittedName>
        <fullName evidence="2">Uncharacterized protein</fullName>
    </submittedName>
</protein>
<feature type="region of interest" description="Disordered" evidence="1">
    <location>
        <begin position="40"/>
        <end position="133"/>
    </location>
</feature>
<sequence>MADLSPLPRQTGSNAVARNGFSETIRKVDHAVSRLEELQNLARGGHIRNPGCPKQSVPNREKIALHVSNAPKAPQRRDHRNGQRPSPVTKSSNPYTGTPSPQQARDRKPSLPIGASRRSVKATVRPPPSLCSKIHASPHVEITSRGRIAAGIPSPRLDAFNSSPPSSACSSTVPMISKRIVQPVKEIVPLRPPRAFFVNTGSANPNRPWCLSASPSHTTSSSTSTSNYVYTPSSDSSGAVPIKSPSRFSPLYRQNNRSRMIHETHPSQPLLCKNTENIDAPSDSPQKVHRFSQNRLSLAPKTKKAFRRFSLAANGYHDSPPKPLPALITRLPKRRKTPFSPDEKGGRKTTATSKSTPIASPQKLRTTSGRGTSKATGNAMQQQRKQQQEKLTSPILSNLPLPPALQVQGNTTNRCPSAVCSASRRKVLHRRSSSCLLLFTGGSLNTLSPSRSSSERSAQKVMKEGCLDRDNKENCFRGCSPIVWPCLRKSWSSGQRPTSENPIEPVWDMQYNKCYQCD</sequence>
<dbReference type="OrthoDB" id="10597887at2759"/>
<feature type="region of interest" description="Disordered" evidence="1">
    <location>
        <begin position="312"/>
        <end position="416"/>
    </location>
</feature>
<evidence type="ECO:0000313" key="2">
    <source>
        <dbReference type="EMBL" id="KAH7437358.1"/>
    </source>
</evidence>
<dbReference type="Proteomes" id="UP000825935">
    <property type="component" value="Chromosome 5"/>
</dbReference>
<dbReference type="AlphaFoldDB" id="A0A8T2URI1"/>
<accession>A0A8T2URI1</accession>